<proteinExistence type="predicted"/>
<evidence type="ECO:0000313" key="3">
    <source>
        <dbReference type="Proteomes" id="UP000830375"/>
    </source>
</evidence>
<evidence type="ECO:0000256" key="1">
    <source>
        <dbReference type="SAM" id="MobiDB-lite"/>
    </source>
</evidence>
<keyword evidence="2" id="KW-0482">Metalloprotease</keyword>
<keyword evidence="2" id="KW-0378">Hydrolase</keyword>
<protein>
    <submittedName>
        <fullName evidence="2">Zinc metalloprotease ZmpB</fullName>
    </submittedName>
</protein>
<sequence>MWYSSREINERENKTVNVSKRAGERKRSRGMMGNGTLSGNWGTLSRGPHHGLCVSGQPNTLPGQLSLHVLSHWTPPHEHSCPGKVLERASLPMLNGLDTSPTHDPVPSPISPPSTERQPEPTVDGEPKPSATDESSPRGATELRTVPEPEPSMSDQVREHVEHEDAEEGPVEGEQILELGQMDLINFEDIYADMPPLIQPSSELSVHPEPSPLCSPSPHHLCGGLPVSIGVVAGGSVISASSLRVLDSASALQPTSSTGLPRPSGSALVGRRPAIT</sequence>
<keyword evidence="2" id="KW-0645">Protease</keyword>
<reference evidence="2 3" key="1">
    <citation type="submission" date="2022-01" db="EMBL/GenBank/DDBJ databases">
        <title>A high-quality chromosome-level genome assembly of rohu carp, Labeo rohita.</title>
        <authorList>
            <person name="Arick M.A. II"/>
            <person name="Hsu C.-Y."/>
            <person name="Magbanua Z."/>
            <person name="Pechanova O."/>
            <person name="Grover C."/>
            <person name="Miller E."/>
            <person name="Thrash A."/>
            <person name="Ezzel L."/>
            <person name="Alam S."/>
            <person name="Benzie J."/>
            <person name="Hamilton M."/>
            <person name="Karsi A."/>
            <person name="Lawrence M.L."/>
            <person name="Peterson D.G."/>
        </authorList>
    </citation>
    <scope>NUCLEOTIDE SEQUENCE [LARGE SCALE GENOMIC DNA]</scope>
    <source>
        <strain evidence="3">BAU-BD-2019</strain>
        <tissue evidence="2">Blood</tissue>
    </source>
</reference>
<evidence type="ECO:0000313" key="2">
    <source>
        <dbReference type="EMBL" id="KAI2654720.1"/>
    </source>
</evidence>
<dbReference type="Proteomes" id="UP000830375">
    <property type="component" value="Unassembled WGS sequence"/>
</dbReference>
<organism evidence="2 3">
    <name type="scientific">Labeo rohita</name>
    <name type="common">Indian major carp</name>
    <name type="synonym">Cyprinus rohita</name>
    <dbReference type="NCBI Taxonomy" id="84645"/>
    <lineage>
        <taxon>Eukaryota</taxon>
        <taxon>Metazoa</taxon>
        <taxon>Chordata</taxon>
        <taxon>Craniata</taxon>
        <taxon>Vertebrata</taxon>
        <taxon>Euteleostomi</taxon>
        <taxon>Actinopterygii</taxon>
        <taxon>Neopterygii</taxon>
        <taxon>Teleostei</taxon>
        <taxon>Ostariophysi</taxon>
        <taxon>Cypriniformes</taxon>
        <taxon>Cyprinidae</taxon>
        <taxon>Labeoninae</taxon>
        <taxon>Labeonini</taxon>
        <taxon>Labeo</taxon>
    </lineage>
</organism>
<feature type="region of interest" description="Disordered" evidence="1">
    <location>
        <begin position="251"/>
        <end position="276"/>
    </location>
</feature>
<accession>A0ABQ8LWG2</accession>
<feature type="region of interest" description="Disordered" evidence="1">
    <location>
        <begin position="1"/>
        <end position="34"/>
    </location>
</feature>
<comment type="caution">
    <text evidence="2">The sequence shown here is derived from an EMBL/GenBank/DDBJ whole genome shotgun (WGS) entry which is preliminary data.</text>
</comment>
<keyword evidence="3" id="KW-1185">Reference proteome</keyword>
<name>A0ABQ8LWG2_LABRO</name>
<gene>
    <name evidence="2" type="ORF">H4Q32_011502</name>
</gene>
<feature type="region of interest" description="Disordered" evidence="1">
    <location>
        <begin position="94"/>
        <end position="172"/>
    </location>
</feature>
<dbReference type="EMBL" id="JACTAM010000017">
    <property type="protein sequence ID" value="KAI2654720.1"/>
    <property type="molecule type" value="Genomic_DNA"/>
</dbReference>
<dbReference type="GO" id="GO:0008237">
    <property type="term" value="F:metallopeptidase activity"/>
    <property type="evidence" value="ECO:0007669"/>
    <property type="project" value="UniProtKB-KW"/>
</dbReference>